<proteinExistence type="predicted"/>
<dbReference type="Proteomes" id="UP000215914">
    <property type="component" value="Unassembled WGS sequence"/>
</dbReference>
<keyword evidence="2" id="KW-1185">Reference proteome</keyword>
<name>A0A9K3JRA9_HELAN</name>
<protein>
    <submittedName>
        <fullName evidence="1">Uncharacterized protein</fullName>
    </submittedName>
</protein>
<organism evidence="1 2">
    <name type="scientific">Helianthus annuus</name>
    <name type="common">Common sunflower</name>
    <dbReference type="NCBI Taxonomy" id="4232"/>
    <lineage>
        <taxon>Eukaryota</taxon>
        <taxon>Viridiplantae</taxon>
        <taxon>Streptophyta</taxon>
        <taxon>Embryophyta</taxon>
        <taxon>Tracheophyta</taxon>
        <taxon>Spermatophyta</taxon>
        <taxon>Magnoliopsida</taxon>
        <taxon>eudicotyledons</taxon>
        <taxon>Gunneridae</taxon>
        <taxon>Pentapetalae</taxon>
        <taxon>asterids</taxon>
        <taxon>campanulids</taxon>
        <taxon>Asterales</taxon>
        <taxon>Asteraceae</taxon>
        <taxon>Asteroideae</taxon>
        <taxon>Heliantheae alliance</taxon>
        <taxon>Heliantheae</taxon>
        <taxon>Helianthus</taxon>
    </lineage>
</organism>
<evidence type="ECO:0000313" key="1">
    <source>
        <dbReference type="EMBL" id="KAF5819804.1"/>
    </source>
</evidence>
<comment type="caution">
    <text evidence="1">The sequence shown here is derived from an EMBL/GenBank/DDBJ whole genome shotgun (WGS) entry which is preliminary data.</text>
</comment>
<evidence type="ECO:0000313" key="2">
    <source>
        <dbReference type="Proteomes" id="UP000215914"/>
    </source>
</evidence>
<reference evidence="1" key="1">
    <citation type="journal article" date="2017" name="Nature">
        <title>The sunflower genome provides insights into oil metabolism, flowering and Asterid evolution.</title>
        <authorList>
            <person name="Badouin H."/>
            <person name="Gouzy J."/>
            <person name="Grassa C.J."/>
            <person name="Murat F."/>
            <person name="Staton S.E."/>
            <person name="Cottret L."/>
            <person name="Lelandais-Briere C."/>
            <person name="Owens G.L."/>
            <person name="Carrere S."/>
            <person name="Mayjonade B."/>
            <person name="Legrand L."/>
            <person name="Gill N."/>
            <person name="Kane N.C."/>
            <person name="Bowers J.E."/>
            <person name="Hubner S."/>
            <person name="Bellec A."/>
            <person name="Berard A."/>
            <person name="Berges H."/>
            <person name="Blanchet N."/>
            <person name="Boniface M.C."/>
            <person name="Brunel D."/>
            <person name="Catrice O."/>
            <person name="Chaidir N."/>
            <person name="Claudel C."/>
            <person name="Donnadieu C."/>
            <person name="Faraut T."/>
            <person name="Fievet G."/>
            <person name="Helmstetter N."/>
            <person name="King M."/>
            <person name="Knapp S.J."/>
            <person name="Lai Z."/>
            <person name="Le Paslier M.C."/>
            <person name="Lippi Y."/>
            <person name="Lorenzon L."/>
            <person name="Mandel J.R."/>
            <person name="Marage G."/>
            <person name="Marchand G."/>
            <person name="Marquand E."/>
            <person name="Bret-Mestries E."/>
            <person name="Morien E."/>
            <person name="Nambeesan S."/>
            <person name="Nguyen T."/>
            <person name="Pegot-Espagnet P."/>
            <person name="Pouilly N."/>
            <person name="Raftis F."/>
            <person name="Sallet E."/>
            <person name="Schiex T."/>
            <person name="Thomas J."/>
            <person name="Vandecasteele C."/>
            <person name="Vares D."/>
            <person name="Vear F."/>
            <person name="Vautrin S."/>
            <person name="Crespi M."/>
            <person name="Mangin B."/>
            <person name="Burke J.M."/>
            <person name="Salse J."/>
            <person name="Munos S."/>
            <person name="Vincourt P."/>
            <person name="Rieseberg L.H."/>
            <person name="Langlade N.B."/>
        </authorList>
    </citation>
    <scope>NUCLEOTIDE SEQUENCE</scope>
    <source>
        <tissue evidence="1">Leaves</tissue>
    </source>
</reference>
<accession>A0A9K3JRA9</accession>
<dbReference type="Gramene" id="mRNA:HanXRQr2_Chr02g0081721">
    <property type="protein sequence ID" value="CDS:HanXRQr2_Chr02g0081721.1"/>
    <property type="gene ID" value="HanXRQr2_Chr02g0081721"/>
</dbReference>
<reference evidence="1" key="2">
    <citation type="submission" date="2020-06" db="EMBL/GenBank/DDBJ databases">
        <title>Helianthus annuus Genome sequencing and assembly Release 2.</title>
        <authorList>
            <person name="Gouzy J."/>
            <person name="Langlade N."/>
            <person name="Munos S."/>
        </authorList>
    </citation>
    <scope>NUCLEOTIDE SEQUENCE</scope>
    <source>
        <tissue evidence="1">Leaves</tissue>
    </source>
</reference>
<dbReference type="AlphaFoldDB" id="A0A9K3JRA9"/>
<gene>
    <name evidence="1" type="ORF">HanXRQr2_Chr02g0081721</name>
</gene>
<sequence length="56" mass="6428">MQVGSVMVVMEQWKTITDPLISVFSKSLADPSVFSSVRFFLLIWFFCTPLTKSMHI</sequence>
<dbReference type="EMBL" id="MNCJ02000317">
    <property type="protein sequence ID" value="KAF5819804.1"/>
    <property type="molecule type" value="Genomic_DNA"/>
</dbReference>